<reference evidence="2" key="1">
    <citation type="journal article" date="2011" name="Proc. Natl. Acad. Sci. U.S.A.">
        <title>Obligate biotrophy features unraveled by the genomic analysis of rust fungi.</title>
        <authorList>
            <person name="Duplessis S."/>
            <person name="Cuomo C.A."/>
            <person name="Lin Y.-C."/>
            <person name="Aerts A."/>
            <person name="Tisserant E."/>
            <person name="Veneault-Fourrey C."/>
            <person name="Joly D.L."/>
            <person name="Hacquard S."/>
            <person name="Amselem J."/>
            <person name="Cantarel B.L."/>
            <person name="Chiu R."/>
            <person name="Coutinho P.M."/>
            <person name="Feau N."/>
            <person name="Field M."/>
            <person name="Frey P."/>
            <person name="Gelhaye E."/>
            <person name="Goldberg J."/>
            <person name="Grabherr M.G."/>
            <person name="Kodira C.D."/>
            <person name="Kohler A."/>
            <person name="Kuees U."/>
            <person name="Lindquist E.A."/>
            <person name="Lucas S.M."/>
            <person name="Mago R."/>
            <person name="Mauceli E."/>
            <person name="Morin E."/>
            <person name="Murat C."/>
            <person name="Pangilinan J.L."/>
            <person name="Park R."/>
            <person name="Pearson M."/>
            <person name="Quesneville H."/>
            <person name="Rouhier N."/>
            <person name="Sakthikumar S."/>
            <person name="Salamov A.A."/>
            <person name="Schmutz J."/>
            <person name="Selles B."/>
            <person name="Shapiro H."/>
            <person name="Tanguay P."/>
            <person name="Tuskan G.A."/>
            <person name="Henrissat B."/>
            <person name="Van de Peer Y."/>
            <person name="Rouze P."/>
            <person name="Ellis J.G."/>
            <person name="Dodds P.N."/>
            <person name="Schein J.E."/>
            <person name="Zhong S."/>
            <person name="Hamelin R.C."/>
            <person name="Grigoriev I.V."/>
            <person name="Szabo L.J."/>
            <person name="Martin F."/>
        </authorList>
    </citation>
    <scope>NUCLEOTIDE SEQUENCE [LARGE SCALE GENOMIC DNA]</scope>
    <source>
        <strain evidence="2">98AG31 / pathotype 3-4-7</strain>
    </source>
</reference>
<protein>
    <submittedName>
        <fullName evidence="1">Uncharacterized protein</fullName>
    </submittedName>
</protein>
<accession>F4S0W5</accession>
<dbReference type="GeneID" id="18932672"/>
<dbReference type="RefSeq" id="XP_007415084.1">
    <property type="nucleotide sequence ID" value="XM_007415022.1"/>
</dbReference>
<dbReference type="eggNOG" id="ENOG502QVNJ">
    <property type="taxonomic scope" value="Eukaryota"/>
</dbReference>
<dbReference type="VEuPathDB" id="FungiDB:MELLADRAFT_75572"/>
<dbReference type="HOGENOM" id="CLU_2004420_0_0_1"/>
<gene>
    <name evidence="1" type="ORF">MELLADRAFT_75572</name>
</gene>
<organism evidence="2">
    <name type="scientific">Melampsora larici-populina (strain 98AG31 / pathotype 3-4-7)</name>
    <name type="common">Poplar leaf rust fungus</name>
    <dbReference type="NCBI Taxonomy" id="747676"/>
    <lineage>
        <taxon>Eukaryota</taxon>
        <taxon>Fungi</taxon>
        <taxon>Dikarya</taxon>
        <taxon>Basidiomycota</taxon>
        <taxon>Pucciniomycotina</taxon>
        <taxon>Pucciniomycetes</taxon>
        <taxon>Pucciniales</taxon>
        <taxon>Melampsoraceae</taxon>
        <taxon>Melampsora</taxon>
    </lineage>
</organism>
<dbReference type="Proteomes" id="UP000001072">
    <property type="component" value="Unassembled WGS sequence"/>
</dbReference>
<keyword evidence="2" id="KW-1185">Reference proteome</keyword>
<name>F4S0W5_MELLP</name>
<sequence>MIRAHFERCIKRIESFRARLKTSHVSGKKYPPMAIVAANRVRTVKGTMITEPKPERFAEEGYNSLVFDWGDGVILWESAVGIPGGWGKEVTKVVESKFGHMTLLADHESIDEALKACGTELNKP</sequence>
<evidence type="ECO:0000313" key="1">
    <source>
        <dbReference type="EMBL" id="EGG01739.1"/>
    </source>
</evidence>
<dbReference type="AlphaFoldDB" id="F4S0W5"/>
<proteinExistence type="predicted"/>
<dbReference type="EMBL" id="GL883136">
    <property type="protein sequence ID" value="EGG01739.1"/>
    <property type="molecule type" value="Genomic_DNA"/>
</dbReference>
<evidence type="ECO:0000313" key="2">
    <source>
        <dbReference type="Proteomes" id="UP000001072"/>
    </source>
</evidence>
<dbReference type="KEGG" id="mlr:MELLADRAFT_75572"/>
<dbReference type="OrthoDB" id="10250441at2759"/>
<dbReference type="InParanoid" id="F4S0W5"/>